<evidence type="ECO:0000256" key="3">
    <source>
        <dbReference type="ARBA" id="ARBA00022490"/>
    </source>
</evidence>
<dbReference type="SUPFAM" id="SSF89837">
    <property type="entry name" value="Doublecortin (DC)"/>
    <property type="match status" value="2"/>
</dbReference>
<dbReference type="Proteomes" id="UP000694410">
    <property type="component" value="Unplaced"/>
</dbReference>
<dbReference type="InterPro" id="IPR008996">
    <property type="entry name" value="IL1/FGF"/>
</dbReference>
<comment type="subcellular location">
    <subcellularLocation>
        <location evidence="2">Cell projection</location>
        <location evidence="2">Cilium</location>
        <location evidence="2">Photoreceptor outer segment</location>
    </subcellularLocation>
    <subcellularLocation>
        <location evidence="1">Cytoplasm</location>
        <location evidence="1">Cytoskeleton</location>
        <location evidence="1">Cilium axoneme</location>
    </subcellularLocation>
</comment>
<dbReference type="Pfam" id="PF03607">
    <property type="entry name" value="DCX"/>
    <property type="match status" value="2"/>
</dbReference>
<comment type="function">
    <text evidence="10">Microtubule-associated protein regulating the stability and length of the microtubule-based axoneme of photoreceptors. Required for the differentiation of photoreceptor cells, it plays a role in the organization of the outer segment of rod and cone photoreceptors ensuring the correct orientation and higher-order stacking of outer segment disks along the photoreceptor axoneme.</text>
</comment>
<dbReference type="GO" id="GO:0005930">
    <property type="term" value="C:axoneme"/>
    <property type="evidence" value="ECO:0007669"/>
    <property type="project" value="UniProtKB-SubCell"/>
</dbReference>
<feature type="domain" description="PLAT" evidence="15">
    <location>
        <begin position="1124"/>
        <end position="1242"/>
    </location>
</feature>
<proteinExistence type="predicted"/>
<evidence type="ECO:0000256" key="13">
    <source>
        <dbReference type="PROSITE-ProRule" id="PRU00152"/>
    </source>
</evidence>
<dbReference type="CDD" id="cd17147">
    <property type="entry name" value="DCX2_RP1"/>
    <property type="match status" value="1"/>
</dbReference>
<evidence type="ECO:0000256" key="9">
    <source>
        <dbReference type="ARBA" id="ARBA00023273"/>
    </source>
</evidence>
<dbReference type="PANTHER" id="PTHR45901:SF7">
    <property type="entry name" value="OXYGEN-REGULATED PROTEIN 1"/>
    <property type="match status" value="1"/>
</dbReference>
<dbReference type="InterPro" id="IPR001024">
    <property type="entry name" value="PLAT/LH2_dom"/>
</dbReference>
<evidence type="ECO:0000313" key="18">
    <source>
        <dbReference type="Proteomes" id="UP000694410"/>
    </source>
</evidence>
<evidence type="ECO:0000256" key="12">
    <source>
        <dbReference type="ARBA" id="ARBA00046756"/>
    </source>
</evidence>
<feature type="domain" description="Doublecortin" evidence="16">
    <location>
        <begin position="37"/>
        <end position="119"/>
    </location>
</feature>
<dbReference type="GO" id="GO:0030030">
    <property type="term" value="P:cell projection organization"/>
    <property type="evidence" value="ECO:0007669"/>
    <property type="project" value="UniProtKB-KW"/>
</dbReference>
<organism evidence="17 18">
    <name type="scientific">Cyanistes caeruleus</name>
    <name type="common">Eurasian blue tit</name>
    <name type="synonym">Parus caeruleus</name>
    <dbReference type="NCBI Taxonomy" id="156563"/>
    <lineage>
        <taxon>Eukaryota</taxon>
        <taxon>Metazoa</taxon>
        <taxon>Chordata</taxon>
        <taxon>Craniata</taxon>
        <taxon>Vertebrata</taxon>
        <taxon>Euteleostomi</taxon>
        <taxon>Archelosauria</taxon>
        <taxon>Archosauria</taxon>
        <taxon>Dinosauria</taxon>
        <taxon>Saurischia</taxon>
        <taxon>Theropoda</taxon>
        <taxon>Coelurosauria</taxon>
        <taxon>Aves</taxon>
        <taxon>Neognathae</taxon>
        <taxon>Neoaves</taxon>
        <taxon>Telluraves</taxon>
        <taxon>Australaves</taxon>
        <taxon>Passeriformes</taxon>
        <taxon>Paridae</taxon>
        <taxon>Cyanistes</taxon>
    </lineage>
</organism>
<evidence type="ECO:0000256" key="5">
    <source>
        <dbReference type="ARBA" id="ARBA00022737"/>
    </source>
</evidence>
<name>A0A8C0UXA8_CYACU</name>
<keyword evidence="4" id="KW-0716">Sensory transduction</keyword>
<dbReference type="PROSITE" id="PS50309">
    <property type="entry name" value="DC"/>
    <property type="match status" value="2"/>
</dbReference>
<dbReference type="FunFam" id="3.10.20.230:FF:000007">
    <property type="entry name" value="Oxygen-regulated protein 1"/>
    <property type="match status" value="1"/>
</dbReference>
<evidence type="ECO:0000256" key="2">
    <source>
        <dbReference type="ARBA" id="ARBA00004504"/>
    </source>
</evidence>
<evidence type="ECO:0000259" key="16">
    <source>
        <dbReference type="PROSITE" id="PS50309"/>
    </source>
</evidence>
<dbReference type="Gene3D" id="2.80.10.50">
    <property type="match status" value="2"/>
</dbReference>
<evidence type="ECO:0000256" key="11">
    <source>
        <dbReference type="ARBA" id="ARBA00044186"/>
    </source>
</evidence>
<dbReference type="GO" id="GO:0009416">
    <property type="term" value="P:response to light stimulus"/>
    <property type="evidence" value="ECO:0007669"/>
    <property type="project" value="UniProtKB-ARBA"/>
</dbReference>
<dbReference type="InterPro" id="IPR036392">
    <property type="entry name" value="PLAT/LH2_dom_sf"/>
</dbReference>
<reference evidence="17" key="2">
    <citation type="submission" date="2025-09" db="UniProtKB">
        <authorList>
            <consortium name="Ensembl"/>
        </authorList>
    </citation>
    <scope>IDENTIFICATION</scope>
</reference>
<dbReference type="InterPro" id="IPR036572">
    <property type="entry name" value="Doublecortin_dom_sf"/>
</dbReference>
<feature type="compositionally biased region" description="Low complexity" evidence="14">
    <location>
        <begin position="1"/>
        <end position="19"/>
    </location>
</feature>
<feature type="domain" description="PLAT" evidence="15">
    <location>
        <begin position="864"/>
        <end position="979"/>
    </location>
</feature>
<dbReference type="GO" id="GO:0001750">
    <property type="term" value="C:photoreceptor outer segment"/>
    <property type="evidence" value="ECO:0007669"/>
    <property type="project" value="UniProtKB-SubCell"/>
</dbReference>
<feature type="domain" description="PLAT" evidence="15">
    <location>
        <begin position="991"/>
        <end position="1108"/>
    </location>
</feature>
<dbReference type="SUPFAM" id="SSF50353">
    <property type="entry name" value="Cytokine"/>
    <property type="match status" value="2"/>
</dbReference>
<feature type="region of interest" description="Disordered" evidence="14">
    <location>
        <begin position="819"/>
        <end position="864"/>
    </location>
</feature>
<dbReference type="Gene3D" id="2.40.180.10">
    <property type="entry name" value="Catalase core domain"/>
    <property type="match status" value="3"/>
</dbReference>
<dbReference type="CDD" id="cd17145">
    <property type="entry name" value="DCX1_RP1"/>
    <property type="match status" value="1"/>
</dbReference>
<reference evidence="17" key="1">
    <citation type="submission" date="2025-08" db="UniProtKB">
        <authorList>
            <consortium name="Ensembl"/>
        </authorList>
    </citation>
    <scope>IDENTIFICATION</scope>
</reference>
<feature type="domain" description="PLAT" evidence="15">
    <location>
        <begin position="1254"/>
        <end position="1376"/>
    </location>
</feature>
<feature type="domain" description="Doublecortin" evidence="16">
    <location>
        <begin position="162"/>
        <end position="241"/>
    </location>
</feature>
<evidence type="ECO:0000259" key="15">
    <source>
        <dbReference type="PROSITE" id="PS50095"/>
    </source>
</evidence>
<evidence type="ECO:0000256" key="10">
    <source>
        <dbReference type="ARBA" id="ARBA00043933"/>
    </source>
</evidence>
<dbReference type="PANTHER" id="PTHR45901">
    <property type="entry name" value="PROTEIN CBG12474"/>
    <property type="match status" value="1"/>
</dbReference>
<dbReference type="CDD" id="cd01756">
    <property type="entry name" value="PLAT_repeat"/>
    <property type="match status" value="3"/>
</dbReference>
<dbReference type="GO" id="GO:0032391">
    <property type="term" value="C:photoreceptor connecting cilium"/>
    <property type="evidence" value="ECO:0007669"/>
    <property type="project" value="UniProtKB-ARBA"/>
</dbReference>
<keyword evidence="3" id="KW-0963">Cytoplasm</keyword>
<dbReference type="GO" id="GO:0035556">
    <property type="term" value="P:intracellular signal transduction"/>
    <property type="evidence" value="ECO:0007669"/>
    <property type="project" value="InterPro"/>
</dbReference>
<comment type="subunit">
    <text evidence="12">Interacts (via the doublecortin domains) with microtubules. Interacts with RP1L1. Interacts with MAK.</text>
</comment>
<evidence type="ECO:0000313" key="17">
    <source>
        <dbReference type="Ensembl" id="ENSCCEP00000014389.1"/>
    </source>
</evidence>
<comment type="caution">
    <text evidence="13">Lacks conserved residue(s) required for the propagation of feature annotation.</text>
</comment>
<dbReference type="FunFam" id="3.10.20.230:FF:000006">
    <property type="entry name" value="Oxygen-regulated protein 1"/>
    <property type="match status" value="1"/>
</dbReference>
<dbReference type="Ensembl" id="ENSCCET00000022384.1">
    <property type="protein sequence ID" value="ENSCCEP00000014389.1"/>
    <property type="gene ID" value="ENSCCEG00000013730.1"/>
</dbReference>
<evidence type="ECO:0000256" key="14">
    <source>
        <dbReference type="SAM" id="MobiDB-lite"/>
    </source>
</evidence>
<dbReference type="CDD" id="cd23312">
    <property type="entry name" value="beta-trefoil_FGF_RP1"/>
    <property type="match status" value="2"/>
</dbReference>
<evidence type="ECO:0000256" key="4">
    <source>
        <dbReference type="ARBA" id="ARBA00022606"/>
    </source>
</evidence>
<keyword evidence="6" id="KW-0970">Cilium biogenesis/degradation</keyword>
<protein>
    <recommendedName>
        <fullName evidence="11">Oxygen-regulated protein 1</fullName>
    </recommendedName>
</protein>
<dbReference type="Gene3D" id="2.60.60.20">
    <property type="entry name" value="PLAT/LH2 domain"/>
    <property type="match status" value="3"/>
</dbReference>
<accession>A0A8C0UXA8</accession>
<feature type="domain" description="PLAT" evidence="15">
    <location>
        <begin position="272"/>
        <end position="388"/>
    </location>
</feature>
<keyword evidence="9" id="KW-0966">Cell projection</keyword>
<keyword evidence="7" id="KW-0969">Cilium</keyword>
<keyword evidence="18" id="KW-1185">Reference proteome</keyword>
<sequence length="1376" mass="154744">MSETPSSSYSVNHPNSSESEQSLSTRHFNVTEPVVAKRICFYKSGDPQFNGIKMVVNSRSYKTFDALLDSLSKRVPLPFGVRNISTPRGRHSITNLEDLEDGKSYICSHQRKMKPINLEQASKKPLPWQISRPVSARRRAVQLARQHEDGFGHRESRITTPKKMLVFKNGDVRHRRTIVLGKKNTQTFEAFLDYMSELMQYPVAKLYTTDGRKVPNLQALILCSGAVVAAGREPFKPSNYESLGYLRPAKLLGIGNRVYPKANAKSESEKSKKWNVSVFTSDVPSAGTSSKVYIALYGDRGSSGPIFLDGEKGKLFQRGNEDIFTVNTRNVGHLYKIRVGHTNTGNSPAWHCKEVQLLNLFSGEQFSFPAHRWLAEDQAGGEVSVELPVLYQGQPILPVTVYKVHVTTGDLWNAATEADVYISVYGERGDTGSRQLLRSQKSKKFLKGQTDIFSVEAVHLGCLYKIVIGHNGLGSGNGWFLEKVVIKDPVTDLDYTFLCHRWLDQGQDDGSIARELPVTDASTFPGRQELELKREKTWAAERWKFQKGITLQFYNRLTHGFICLYPDSRVDALGDKKNKYGLFDVNVKRRNRCIFSSHEMPSLALALVSGRVTGKVGSGACCELRVHLQPDGCAILESASYPGHTVAFSRQGKVADERSGYAGLSKDFVVHVKGVFHHGAIILLNTSLCQALSLRPDGSCSGAGQQQQESYWKVHKIGSGLCMFESVKKPRMYLKIKDDQCDGTGTGDEYCHFKIENNLETGSVSLESVRNKGIYVGLLPDGQTKPVVNTGERNIFFYPQVIKFGREKPMGTSAALKQEKKEFRESPFQPGKAQEPEPQRPSTPPPSKEMRNPQGGECPLPSDDEWKVSILTGNAGTEASVALWIYGDRGLTGPITLGKDNRKQMFFPRQEDEFQVKMNNIGNIYKIRIELDGLPNDQPEWNLRRVILQHLKSKKTVNFPANTWLSKNRDDREFLCELPVVEAGKPIYPIVLYHVYVHTGDLEQAGTDSAVYLCIYGKRGDSGLRLLQKTCVPVTFQRGMVSVFEVEAVSLGKLQKVLLRCEASTKSQHWYCDKVIVREAENNSEYVFNCERWLPFMSQGIILSEIELYPQAFLFIFFFYFTEGEWKITVVTGDFETAGTTATVFLYAYGENKASGPILLGSGKQQLFNPKSEDTFKINLRELGQLYKIRIGHDNTGNDPSWYLKEVRLERTVPLSDEEICLPVESWLSEDKDEGDTWREVAVRRPAEELLPLLVYEVHVYTGAKLGAETDSNVYINLTGTRGDAGKRKLHRSKNNNVKFRHGQMDIFCIKAVSLGDLEKVLISHDGAGPDDIYTMLIVFINLIIFYDGKTERELTANSKYFVKENLLALYYILNA</sequence>
<dbReference type="GO" id="GO:0001917">
    <property type="term" value="C:photoreceptor inner segment"/>
    <property type="evidence" value="ECO:0007669"/>
    <property type="project" value="UniProtKB-ARBA"/>
</dbReference>
<dbReference type="Pfam" id="PF01477">
    <property type="entry name" value="PLAT"/>
    <property type="match status" value="6"/>
</dbReference>
<dbReference type="SUPFAM" id="SSF49723">
    <property type="entry name" value="Lipase/lipooxygenase domain (PLAT/LH2 domain)"/>
    <property type="match status" value="6"/>
</dbReference>
<evidence type="ECO:0000256" key="8">
    <source>
        <dbReference type="ARBA" id="ARBA00023212"/>
    </source>
</evidence>
<dbReference type="Gene3D" id="3.10.20.230">
    <property type="entry name" value="Doublecortin domain"/>
    <property type="match status" value="2"/>
</dbReference>
<evidence type="ECO:0000256" key="6">
    <source>
        <dbReference type="ARBA" id="ARBA00022794"/>
    </source>
</evidence>
<evidence type="ECO:0000256" key="1">
    <source>
        <dbReference type="ARBA" id="ARBA00004430"/>
    </source>
</evidence>
<evidence type="ECO:0000256" key="7">
    <source>
        <dbReference type="ARBA" id="ARBA00023069"/>
    </source>
</evidence>
<feature type="region of interest" description="Disordered" evidence="14">
    <location>
        <begin position="1"/>
        <end position="25"/>
    </location>
</feature>
<dbReference type="SMART" id="SM00537">
    <property type="entry name" value="DCX"/>
    <property type="match status" value="2"/>
</dbReference>
<dbReference type="PROSITE" id="PS50095">
    <property type="entry name" value="PLAT"/>
    <property type="match status" value="6"/>
</dbReference>
<keyword evidence="5" id="KW-0677">Repeat</keyword>
<dbReference type="InterPro" id="IPR003533">
    <property type="entry name" value="Doublecortin_dom"/>
</dbReference>
<dbReference type="InterPro" id="IPR052970">
    <property type="entry name" value="Inner_ear_hair_cell_LOXHD"/>
</dbReference>
<dbReference type="SMART" id="SM00308">
    <property type="entry name" value="LH2"/>
    <property type="match status" value="5"/>
</dbReference>
<keyword evidence="8" id="KW-0206">Cytoskeleton</keyword>
<feature type="domain" description="PLAT" evidence="15">
    <location>
        <begin position="400"/>
        <end position="517"/>
    </location>
</feature>